<dbReference type="InterPro" id="IPR005149">
    <property type="entry name" value="Tscrpt_reg_PadR_N"/>
</dbReference>
<dbReference type="InterPro" id="IPR036390">
    <property type="entry name" value="WH_DNA-bd_sf"/>
</dbReference>
<name>A0AAU6Q2A7_9DEIO</name>
<dbReference type="AlphaFoldDB" id="A0AAU6Q2A7"/>
<dbReference type="InterPro" id="IPR052509">
    <property type="entry name" value="Metal_resp_DNA-bind_regulator"/>
</dbReference>
<dbReference type="SUPFAM" id="SSF46785">
    <property type="entry name" value="Winged helix' DNA-binding domain"/>
    <property type="match status" value="1"/>
</dbReference>
<evidence type="ECO:0000313" key="2">
    <source>
        <dbReference type="EMBL" id="WYF44493.1"/>
    </source>
</evidence>
<dbReference type="EMBL" id="CP149782">
    <property type="protein sequence ID" value="WYF44493.1"/>
    <property type="molecule type" value="Genomic_DNA"/>
</dbReference>
<dbReference type="InterPro" id="IPR036388">
    <property type="entry name" value="WH-like_DNA-bd_sf"/>
</dbReference>
<dbReference type="Pfam" id="PF03551">
    <property type="entry name" value="PadR"/>
    <property type="match status" value="1"/>
</dbReference>
<dbReference type="RefSeq" id="WP_339095700.1">
    <property type="nucleotide sequence ID" value="NZ_CP149782.1"/>
</dbReference>
<gene>
    <name evidence="2" type="ORF">WDJ50_14045</name>
</gene>
<protein>
    <submittedName>
        <fullName evidence="2">PadR family transcriptional regulator</fullName>
    </submittedName>
</protein>
<dbReference type="PANTHER" id="PTHR33169:SF14">
    <property type="entry name" value="TRANSCRIPTIONAL REGULATOR RV3488"/>
    <property type="match status" value="1"/>
</dbReference>
<accession>A0AAU6Q2A7</accession>
<proteinExistence type="predicted"/>
<sequence length="104" mass="11484">MNRTEQLRMLVLAVLARQPEHGYAIAQAIKTRSEGLLAAREGMLYPVLHALEADGLISSAEQEVGGRTRREYRLTDAGQRALGQKRAEWEGQTRAIRNILGGTA</sequence>
<reference evidence="2" key="1">
    <citation type="submission" date="2024-03" db="EMBL/GenBank/DDBJ databases">
        <title>Deinococcus weizhi sp. nov., isolated from human skin.</title>
        <authorList>
            <person name="Wei Z."/>
            <person name="Tian F."/>
            <person name="Yang C."/>
            <person name="Xin L.T."/>
            <person name="Wen Z.J."/>
            <person name="Lan K.C."/>
            <person name="Yu L."/>
            <person name="Zhe W."/>
            <person name="Dan F.D."/>
            <person name="Jun W."/>
            <person name="Rui Z."/>
            <person name="Yong X.J."/>
            <person name="Ting Y."/>
            <person name="Wei X."/>
            <person name="Xu Z.G."/>
            <person name="Xin Z."/>
            <person name="Dong F.G."/>
            <person name="Ni X.M."/>
            <person name="Zheng M.G."/>
            <person name="Chun Y."/>
            <person name="Qian W.X."/>
        </authorList>
    </citation>
    <scope>NUCLEOTIDE SEQUENCE</scope>
    <source>
        <strain evidence="2">VB142</strain>
    </source>
</reference>
<organism evidence="2">
    <name type="scientific">Deinococcus sp. VB142</name>
    <dbReference type="NCBI Taxonomy" id="3112952"/>
    <lineage>
        <taxon>Bacteria</taxon>
        <taxon>Thermotogati</taxon>
        <taxon>Deinococcota</taxon>
        <taxon>Deinococci</taxon>
        <taxon>Deinococcales</taxon>
        <taxon>Deinococcaceae</taxon>
        <taxon>Deinococcus</taxon>
    </lineage>
</organism>
<dbReference type="PANTHER" id="PTHR33169">
    <property type="entry name" value="PADR-FAMILY TRANSCRIPTIONAL REGULATOR"/>
    <property type="match status" value="1"/>
</dbReference>
<feature type="domain" description="Transcription regulator PadR N-terminal" evidence="1">
    <location>
        <begin position="11"/>
        <end position="83"/>
    </location>
</feature>
<dbReference type="Gene3D" id="1.10.10.10">
    <property type="entry name" value="Winged helix-like DNA-binding domain superfamily/Winged helix DNA-binding domain"/>
    <property type="match status" value="1"/>
</dbReference>
<evidence type="ECO:0000259" key="1">
    <source>
        <dbReference type="Pfam" id="PF03551"/>
    </source>
</evidence>